<evidence type="ECO:0000259" key="4">
    <source>
        <dbReference type="PROSITE" id="PS50835"/>
    </source>
</evidence>
<sequence length="242" mass="26718">KAPSDCNPTSPSSMPSRKPPPGVDIDLDDKDVQIAACMIQKSFRGHRVRKKLQEDGPPKFLEELQDISLVEGSAARIEGRLGGFPDPTVTWYKDGQEIKEGPRYNIVFEEPDVCALVIRNTTSSDVGTYTCKAYNQFGDAFDSAKITIDVPAKIEKGPPNQSCKKGSVITLKAVVSGNPEPMVGWAKDGDDIDEDDRVFYDIDNDVTILTIKNATKKDSGKYEVYVENDHGFDHSFSRVDVK</sequence>
<dbReference type="SUPFAM" id="SSF48726">
    <property type="entry name" value="Immunoglobulin"/>
    <property type="match status" value="2"/>
</dbReference>
<dbReference type="STRING" id="51511.ENSCSAVP00000006045"/>
<dbReference type="Proteomes" id="UP000007875">
    <property type="component" value="Unassembled WGS sequence"/>
</dbReference>
<dbReference type="InterPro" id="IPR003599">
    <property type="entry name" value="Ig_sub"/>
</dbReference>
<dbReference type="SMART" id="SM00408">
    <property type="entry name" value="IGc2"/>
    <property type="match status" value="2"/>
</dbReference>
<dbReference type="Gene3D" id="2.60.40.10">
    <property type="entry name" value="Immunoglobulins"/>
    <property type="match status" value="2"/>
</dbReference>
<dbReference type="SMART" id="SM00409">
    <property type="entry name" value="IG"/>
    <property type="match status" value="2"/>
</dbReference>
<feature type="region of interest" description="Disordered" evidence="3">
    <location>
        <begin position="1"/>
        <end position="27"/>
    </location>
</feature>
<dbReference type="Pfam" id="PF07679">
    <property type="entry name" value="I-set"/>
    <property type="match status" value="2"/>
</dbReference>
<reference evidence="6" key="1">
    <citation type="submission" date="2003-08" db="EMBL/GenBank/DDBJ databases">
        <authorList>
            <person name="Birren B."/>
            <person name="Nusbaum C."/>
            <person name="Abebe A."/>
            <person name="Abouelleil A."/>
            <person name="Adekoya E."/>
            <person name="Ait-zahra M."/>
            <person name="Allen N."/>
            <person name="Allen T."/>
            <person name="An P."/>
            <person name="Anderson M."/>
            <person name="Anderson S."/>
            <person name="Arachchi H."/>
            <person name="Armbruster J."/>
            <person name="Bachantsang P."/>
            <person name="Baldwin J."/>
            <person name="Barry A."/>
            <person name="Bayul T."/>
            <person name="Blitshsteyn B."/>
            <person name="Bloom T."/>
            <person name="Blye J."/>
            <person name="Boguslavskiy L."/>
            <person name="Borowsky M."/>
            <person name="Boukhgalter B."/>
            <person name="Brunache A."/>
            <person name="Butler J."/>
            <person name="Calixte N."/>
            <person name="Calvo S."/>
            <person name="Camarata J."/>
            <person name="Campo K."/>
            <person name="Chang J."/>
            <person name="Cheshatsang Y."/>
            <person name="Citroen M."/>
            <person name="Collymore A."/>
            <person name="Considine T."/>
            <person name="Cook A."/>
            <person name="Cooke P."/>
            <person name="Corum B."/>
            <person name="Cuomo C."/>
            <person name="David R."/>
            <person name="Dawoe T."/>
            <person name="Degray S."/>
            <person name="Dodge S."/>
            <person name="Dooley K."/>
            <person name="Dorje P."/>
            <person name="Dorjee K."/>
            <person name="Dorris L."/>
            <person name="Duffey N."/>
            <person name="Dupes A."/>
            <person name="Elkins T."/>
            <person name="Engels R."/>
            <person name="Erickson J."/>
            <person name="Farina A."/>
            <person name="Faro S."/>
            <person name="Ferreira P."/>
            <person name="Fischer H."/>
            <person name="Fitzgerald M."/>
            <person name="Foley K."/>
            <person name="Gage D."/>
            <person name="Galagan J."/>
            <person name="Gearin G."/>
            <person name="Gnerre S."/>
            <person name="Gnirke A."/>
            <person name="Goyette A."/>
            <person name="Graham J."/>
            <person name="Grandbois E."/>
            <person name="Gyaltsen K."/>
            <person name="Hafez N."/>
            <person name="Hagopian D."/>
            <person name="Hagos B."/>
            <person name="Hall J."/>
            <person name="Hatcher B."/>
            <person name="Heller A."/>
            <person name="Higgins H."/>
            <person name="Honan T."/>
            <person name="Horn A."/>
            <person name="Houde N."/>
            <person name="Hughes L."/>
            <person name="Hulme W."/>
            <person name="Husby E."/>
            <person name="Iliev I."/>
            <person name="Jaffe D."/>
            <person name="Jones C."/>
            <person name="Kamal M."/>
            <person name="Kamat A."/>
            <person name="Kamvysselis M."/>
            <person name="Karlsson E."/>
            <person name="Kells C."/>
            <person name="Kieu A."/>
            <person name="Kisner P."/>
            <person name="Kodira C."/>
            <person name="Kulbokas E."/>
            <person name="Labutti K."/>
            <person name="Lama D."/>
            <person name="Landers T."/>
            <person name="Leger J."/>
            <person name="Levine S."/>
            <person name="Lewis D."/>
            <person name="Lewis T."/>
            <person name="Lindblad-toh K."/>
            <person name="Liu X."/>
            <person name="Lokyitsang T."/>
            <person name="Lokyitsang Y."/>
            <person name="Lucien O."/>
            <person name="Lui A."/>
            <person name="Ma L.J."/>
            <person name="Mabbitt R."/>
            <person name="Macdonald J."/>
            <person name="Maclean C."/>
            <person name="Major J."/>
            <person name="Manning J."/>
            <person name="Marabella R."/>
            <person name="Maru K."/>
            <person name="Matthews C."/>
            <person name="Mauceli E."/>
            <person name="Mccarthy M."/>
            <person name="Mcdonough S."/>
            <person name="Mcghee T."/>
            <person name="Meldrim J."/>
            <person name="Meneus L."/>
            <person name="Mesirov J."/>
            <person name="Mihalev A."/>
            <person name="Mihova T."/>
            <person name="Mikkelsen T."/>
            <person name="Mlenga V."/>
            <person name="Moru K."/>
            <person name="Mozes J."/>
            <person name="Mulrain L."/>
            <person name="Munson G."/>
            <person name="Naylor J."/>
            <person name="Newes C."/>
            <person name="Nguyen C."/>
            <person name="Nguyen N."/>
            <person name="Nguyen T."/>
            <person name="Nicol R."/>
            <person name="Nielsen C."/>
            <person name="Nizzari M."/>
            <person name="Norbu C."/>
            <person name="Norbu N."/>
            <person name="O'donnell P."/>
            <person name="Okoawo O."/>
            <person name="O'leary S."/>
            <person name="Omotosho B."/>
            <person name="O'neill K."/>
            <person name="Osman S."/>
            <person name="Parker S."/>
            <person name="Perrin D."/>
            <person name="Phunkhang P."/>
            <person name="Piqani B."/>
            <person name="Purcell S."/>
            <person name="Rachupka T."/>
            <person name="Ramasamy U."/>
            <person name="Rameau R."/>
            <person name="Ray V."/>
            <person name="Raymond C."/>
            <person name="Retta R."/>
            <person name="Richardson S."/>
            <person name="Rise C."/>
            <person name="Rodriguez J."/>
            <person name="Rogers J."/>
            <person name="Rogov P."/>
            <person name="Rutman M."/>
            <person name="Schupbach R."/>
            <person name="Seaman C."/>
            <person name="Settipalli S."/>
            <person name="Sharpe T."/>
            <person name="Sheridan J."/>
            <person name="Sherpa N."/>
            <person name="Shi J."/>
            <person name="Smirnov S."/>
            <person name="Smith C."/>
            <person name="Sougnez C."/>
            <person name="Spencer B."/>
            <person name="Stalker J."/>
            <person name="Stange-thomann N."/>
            <person name="Stavropoulos S."/>
            <person name="Stetson K."/>
            <person name="Stone C."/>
            <person name="Stone S."/>
            <person name="Stubbs M."/>
            <person name="Talamas J."/>
            <person name="Tchuinga P."/>
            <person name="Tenzing P."/>
            <person name="Tesfaye S."/>
            <person name="Theodore J."/>
            <person name="Thoulutsang Y."/>
            <person name="Topham K."/>
            <person name="Towey S."/>
            <person name="Tsamla T."/>
            <person name="Tsomo N."/>
            <person name="Vallee D."/>
            <person name="Vassiliev H."/>
            <person name="Venkataraman V."/>
            <person name="Vinson J."/>
            <person name="Vo A."/>
            <person name="Wade C."/>
            <person name="Wang S."/>
            <person name="Wangchuk T."/>
            <person name="Wangdi T."/>
            <person name="Whittaker C."/>
            <person name="Wilkinson J."/>
            <person name="Wu Y."/>
            <person name="Wyman D."/>
            <person name="Yadav S."/>
            <person name="Yang S."/>
            <person name="Yang X."/>
            <person name="Yeager S."/>
            <person name="Yee E."/>
            <person name="Young G."/>
            <person name="Zainoun J."/>
            <person name="Zembeck L."/>
            <person name="Zimmer A."/>
            <person name="Zody M."/>
            <person name="Lander E."/>
        </authorList>
    </citation>
    <scope>NUCLEOTIDE SEQUENCE [LARGE SCALE GENOMIC DNA]</scope>
</reference>
<dbReference type="OMA" id="IEEDNRV"/>
<dbReference type="FunFam" id="2.60.40.10:FF:000031">
    <property type="entry name" value="Myosin-binding protein C, slow type"/>
    <property type="match status" value="1"/>
</dbReference>
<dbReference type="PROSITE" id="PS50096">
    <property type="entry name" value="IQ"/>
    <property type="match status" value="1"/>
</dbReference>
<dbReference type="InterPro" id="IPR036179">
    <property type="entry name" value="Ig-like_dom_sf"/>
</dbReference>
<dbReference type="InterPro" id="IPR013098">
    <property type="entry name" value="Ig_I-set"/>
</dbReference>
<organism evidence="5 6">
    <name type="scientific">Ciona savignyi</name>
    <name type="common">Pacific transparent sea squirt</name>
    <dbReference type="NCBI Taxonomy" id="51511"/>
    <lineage>
        <taxon>Eukaryota</taxon>
        <taxon>Metazoa</taxon>
        <taxon>Chordata</taxon>
        <taxon>Tunicata</taxon>
        <taxon>Ascidiacea</taxon>
        <taxon>Phlebobranchia</taxon>
        <taxon>Cionidae</taxon>
        <taxon>Ciona</taxon>
    </lineage>
</organism>
<feature type="domain" description="Ig-like" evidence="4">
    <location>
        <begin position="58"/>
        <end position="147"/>
    </location>
</feature>
<dbReference type="CDD" id="cd23767">
    <property type="entry name" value="IQCD"/>
    <property type="match status" value="1"/>
</dbReference>
<dbReference type="GeneTree" id="ENSGT00940000163812"/>
<evidence type="ECO:0000256" key="1">
    <source>
        <dbReference type="ARBA" id="ARBA00022737"/>
    </source>
</evidence>
<dbReference type="AlphaFoldDB" id="H2YL43"/>
<evidence type="ECO:0000256" key="2">
    <source>
        <dbReference type="ARBA" id="ARBA00023319"/>
    </source>
</evidence>
<name>H2YL43_CIOSA</name>
<dbReference type="InterPro" id="IPR003598">
    <property type="entry name" value="Ig_sub2"/>
</dbReference>
<reference evidence="5" key="3">
    <citation type="submission" date="2025-09" db="UniProtKB">
        <authorList>
            <consortium name="Ensembl"/>
        </authorList>
    </citation>
    <scope>IDENTIFICATION</scope>
</reference>
<evidence type="ECO:0000313" key="6">
    <source>
        <dbReference type="Proteomes" id="UP000007875"/>
    </source>
</evidence>
<feature type="domain" description="Ig-like" evidence="4">
    <location>
        <begin position="151"/>
        <end position="240"/>
    </location>
</feature>
<keyword evidence="6" id="KW-1185">Reference proteome</keyword>
<dbReference type="InterPro" id="IPR007110">
    <property type="entry name" value="Ig-like_dom"/>
</dbReference>
<dbReference type="InParanoid" id="H2YL43"/>
<dbReference type="PROSITE" id="PS50835">
    <property type="entry name" value="IG_LIKE"/>
    <property type="match status" value="2"/>
</dbReference>
<evidence type="ECO:0000313" key="5">
    <source>
        <dbReference type="Ensembl" id="ENSCSAVP00000006045.1"/>
    </source>
</evidence>
<evidence type="ECO:0000256" key="3">
    <source>
        <dbReference type="SAM" id="MobiDB-lite"/>
    </source>
</evidence>
<protein>
    <recommendedName>
        <fullName evidence="4">Ig-like domain-containing protein</fullName>
    </recommendedName>
</protein>
<dbReference type="InterPro" id="IPR013783">
    <property type="entry name" value="Ig-like_fold"/>
</dbReference>
<proteinExistence type="predicted"/>
<dbReference type="FunFam" id="2.60.40.10:FF:000714">
    <property type="entry name" value="Titin novex-3"/>
    <property type="match status" value="1"/>
</dbReference>
<dbReference type="GO" id="GO:0004672">
    <property type="term" value="F:protein kinase activity"/>
    <property type="evidence" value="ECO:0007669"/>
    <property type="project" value="TreeGrafter"/>
</dbReference>
<keyword evidence="1" id="KW-0677">Repeat</keyword>
<dbReference type="eggNOG" id="ENOG502QWJ7">
    <property type="taxonomic scope" value="Eukaryota"/>
</dbReference>
<accession>H2YL43</accession>
<reference evidence="5" key="2">
    <citation type="submission" date="2025-08" db="UniProtKB">
        <authorList>
            <consortium name="Ensembl"/>
        </authorList>
    </citation>
    <scope>IDENTIFICATION</scope>
</reference>
<keyword evidence="2" id="KW-0393">Immunoglobulin domain</keyword>
<dbReference type="PANTHER" id="PTHR47633">
    <property type="entry name" value="IMMUNOGLOBULIN"/>
    <property type="match status" value="1"/>
</dbReference>
<dbReference type="Ensembl" id="ENSCSAVT00000006122.1">
    <property type="protein sequence ID" value="ENSCSAVP00000006045.1"/>
    <property type="gene ID" value="ENSCSAVG00000003609.1"/>
</dbReference>